<sequence>MPHSFGHPNLAPGGAQNMKNARRDQRIESPDGAEMVRNGRDPRHICPGISYP</sequence>
<evidence type="ECO:0000313" key="2">
    <source>
        <dbReference type="EMBL" id="TWU50833.1"/>
    </source>
</evidence>
<evidence type="ECO:0000256" key="1">
    <source>
        <dbReference type="SAM" id="MobiDB-lite"/>
    </source>
</evidence>
<dbReference type="EMBL" id="SJPW01000005">
    <property type="protein sequence ID" value="TWU50833.1"/>
    <property type="molecule type" value="Genomic_DNA"/>
</dbReference>
<feature type="region of interest" description="Disordered" evidence="1">
    <location>
        <begin position="1"/>
        <end position="52"/>
    </location>
</feature>
<gene>
    <name evidence="2" type="ORF">Poly51_41260</name>
</gene>
<organism evidence="2 3">
    <name type="scientific">Rubripirellula tenax</name>
    <dbReference type="NCBI Taxonomy" id="2528015"/>
    <lineage>
        <taxon>Bacteria</taxon>
        <taxon>Pseudomonadati</taxon>
        <taxon>Planctomycetota</taxon>
        <taxon>Planctomycetia</taxon>
        <taxon>Pirellulales</taxon>
        <taxon>Pirellulaceae</taxon>
        <taxon>Rubripirellula</taxon>
    </lineage>
</organism>
<accession>A0A5C6EM57</accession>
<proteinExistence type="predicted"/>
<keyword evidence="3" id="KW-1185">Reference proteome</keyword>
<comment type="caution">
    <text evidence="2">The sequence shown here is derived from an EMBL/GenBank/DDBJ whole genome shotgun (WGS) entry which is preliminary data.</text>
</comment>
<dbReference type="AlphaFoldDB" id="A0A5C6EM57"/>
<evidence type="ECO:0000313" key="3">
    <source>
        <dbReference type="Proteomes" id="UP000318288"/>
    </source>
</evidence>
<protein>
    <submittedName>
        <fullName evidence="2">Uncharacterized protein</fullName>
    </submittedName>
</protein>
<reference evidence="2 3" key="1">
    <citation type="submission" date="2019-02" db="EMBL/GenBank/DDBJ databases">
        <title>Deep-cultivation of Planctomycetes and their phenomic and genomic characterization uncovers novel biology.</title>
        <authorList>
            <person name="Wiegand S."/>
            <person name="Jogler M."/>
            <person name="Boedeker C."/>
            <person name="Pinto D."/>
            <person name="Vollmers J."/>
            <person name="Rivas-Marin E."/>
            <person name="Kohn T."/>
            <person name="Peeters S.H."/>
            <person name="Heuer A."/>
            <person name="Rast P."/>
            <person name="Oberbeckmann S."/>
            <person name="Bunk B."/>
            <person name="Jeske O."/>
            <person name="Meyerdierks A."/>
            <person name="Storesund J.E."/>
            <person name="Kallscheuer N."/>
            <person name="Luecker S."/>
            <person name="Lage O.M."/>
            <person name="Pohl T."/>
            <person name="Merkel B.J."/>
            <person name="Hornburger P."/>
            <person name="Mueller R.-W."/>
            <person name="Bruemmer F."/>
            <person name="Labrenz M."/>
            <person name="Spormann A.M."/>
            <person name="Op Den Camp H."/>
            <person name="Overmann J."/>
            <person name="Amann R."/>
            <person name="Jetten M.S.M."/>
            <person name="Mascher T."/>
            <person name="Medema M.H."/>
            <person name="Devos D.P."/>
            <person name="Kaster A.-K."/>
            <person name="Ovreas L."/>
            <person name="Rohde M."/>
            <person name="Galperin M.Y."/>
            <person name="Jogler C."/>
        </authorList>
    </citation>
    <scope>NUCLEOTIDE SEQUENCE [LARGE SCALE GENOMIC DNA]</scope>
    <source>
        <strain evidence="2 3">Poly51</strain>
    </source>
</reference>
<name>A0A5C6EM57_9BACT</name>
<dbReference type="Proteomes" id="UP000318288">
    <property type="component" value="Unassembled WGS sequence"/>
</dbReference>